<dbReference type="SUPFAM" id="SSF56322">
    <property type="entry name" value="ADC synthase"/>
    <property type="match status" value="1"/>
</dbReference>
<name>A0ABS3ATN5_9BACT</name>
<dbReference type="Pfam" id="PF00425">
    <property type="entry name" value="Chorismate_bind"/>
    <property type="match status" value="1"/>
</dbReference>
<sequence length="223" mass="25259">MRPLKHKQLDSLLSALQDEKEYVFLDSARSGPEGSNSFLFLQPHKRLDFFAGDAPEIFFAEMEKMLAAGYYLAGWLSYEFGYLLESQIKNLLPSNLRADSLLASFGVFREPLRFDHDTGITSFPITEPCVPLPDFHIAGLQLSQEKESYLDAITRIKEYIAAGDTYQVNYTLKLLFEFSGSPLAFYKDLRRNQSVSYGAIVHLGDEQILSLSPELQQNNALAR</sequence>
<accession>A0ABS3ATN5</accession>
<evidence type="ECO:0000313" key="3">
    <source>
        <dbReference type="Proteomes" id="UP000717534"/>
    </source>
</evidence>
<dbReference type="Proteomes" id="UP000717534">
    <property type="component" value="Unassembled WGS sequence"/>
</dbReference>
<dbReference type="InterPro" id="IPR019999">
    <property type="entry name" value="Anth_synth_I-like"/>
</dbReference>
<feature type="domain" description="Chorismate-utilising enzyme C-terminal" evidence="1">
    <location>
        <begin position="146"/>
        <end position="215"/>
    </location>
</feature>
<dbReference type="InterPro" id="IPR015890">
    <property type="entry name" value="Chorismate_C"/>
</dbReference>
<dbReference type="PANTHER" id="PTHR11236:SF50">
    <property type="entry name" value="AMINODEOXYCHORISMATE SYNTHASE COMPONENT 1"/>
    <property type="match status" value="1"/>
</dbReference>
<gene>
    <name evidence="2" type="ORF">JYU06_02905</name>
</gene>
<protein>
    <submittedName>
        <fullName evidence="2">Chorismate-binding protein</fullName>
    </submittedName>
</protein>
<keyword evidence="3" id="KW-1185">Reference proteome</keyword>
<comment type="caution">
    <text evidence="2">The sequence shown here is derived from an EMBL/GenBank/DDBJ whole genome shotgun (WGS) entry which is preliminary data.</text>
</comment>
<dbReference type="Gene3D" id="3.60.120.10">
    <property type="entry name" value="Anthranilate synthase"/>
    <property type="match status" value="1"/>
</dbReference>
<proteinExistence type="predicted"/>
<dbReference type="InterPro" id="IPR005801">
    <property type="entry name" value="ADC_synthase"/>
</dbReference>
<evidence type="ECO:0000313" key="2">
    <source>
        <dbReference type="EMBL" id="MBN4068458.1"/>
    </source>
</evidence>
<reference evidence="2 3" key="1">
    <citation type="submission" date="2021-02" db="EMBL/GenBank/DDBJ databases">
        <title>Activity-based single-cell genomes from oceanic crustal fluid captures similar information to metagenomic and metatranscriptomic surveys with orders of magnitude less sampling.</title>
        <authorList>
            <person name="D'Angelo T.S."/>
            <person name="Orcutt B.N."/>
        </authorList>
    </citation>
    <scope>NUCLEOTIDE SEQUENCE [LARGE SCALE GENOMIC DNA]</scope>
    <source>
        <strain evidence="2">AH-315-G02</strain>
    </source>
</reference>
<dbReference type="PANTHER" id="PTHR11236">
    <property type="entry name" value="AMINOBENZOATE/ANTHRANILATE SYNTHASE"/>
    <property type="match status" value="1"/>
</dbReference>
<organism evidence="2 3">
    <name type="scientific">Desulfotalea psychrophila</name>
    <dbReference type="NCBI Taxonomy" id="84980"/>
    <lineage>
        <taxon>Bacteria</taxon>
        <taxon>Pseudomonadati</taxon>
        <taxon>Thermodesulfobacteriota</taxon>
        <taxon>Desulfobulbia</taxon>
        <taxon>Desulfobulbales</taxon>
        <taxon>Desulfocapsaceae</taxon>
        <taxon>Desulfotalea</taxon>
    </lineage>
</organism>
<dbReference type="EMBL" id="JAFITO010000016">
    <property type="protein sequence ID" value="MBN4068458.1"/>
    <property type="molecule type" value="Genomic_DNA"/>
</dbReference>
<evidence type="ECO:0000259" key="1">
    <source>
        <dbReference type="Pfam" id="PF00425"/>
    </source>
</evidence>